<feature type="domain" description="AAA+ ATPase" evidence="1">
    <location>
        <begin position="173"/>
        <end position="351"/>
    </location>
</feature>
<dbReference type="InterPro" id="IPR003593">
    <property type="entry name" value="AAA+_ATPase"/>
</dbReference>
<dbReference type="Gene3D" id="3.40.50.300">
    <property type="entry name" value="P-loop containing nucleotide triphosphate hydrolases"/>
    <property type="match status" value="1"/>
</dbReference>
<dbReference type="SMART" id="SM00382">
    <property type="entry name" value="AAA"/>
    <property type="match status" value="1"/>
</dbReference>
<dbReference type="EMBL" id="FWXH01000002">
    <property type="protein sequence ID" value="SMC18804.1"/>
    <property type="molecule type" value="Genomic_DNA"/>
</dbReference>
<dbReference type="InterPro" id="IPR052934">
    <property type="entry name" value="Methyl-DNA_Rec/Restrict_Enz"/>
</dbReference>
<proteinExistence type="predicted"/>
<sequence length="484" mass="55493">MNKEEIKIIAPYIEISENDKDISVVSDNNLRFEGINLGEEIIIIDNNEVYQIIVSQNQQMIANGYQIKGEIVAKSHNYKVAKEKYVSYFHGKDIPHIKKDLESAYIELSIVPDSKRFDKNYRLTQGIQGSYVAKFEFNDIGNRWDNVMNEGEYGDKVIGHESLKDEIVSAIAAGKHILLYGPPGTGKTMIASRISEVFECNSRVFTANAEWTADDTVGGYTFSMNQQTERERIEPSNGYVTDVVLECNKNASKKFYEKDYKYRGSWIVIDELNRAKMDFAFGALFTALDKDYSVLNLPQYNMYKNEKSKIFIPNTFRLVGTINNFDKNFLFKFSYALSRRFAHIYVGVPIESEFENEINSILRKIKNELIKEYSVLESEISDMKVEDGVVKVKELASYLRGYGTKSKLRDIGTALLIDTLRLYFIQKYVTKLSNDVNNMIDIAISSIIIPSLEGVIEDTTEIKIIMRDCPRVIKALNEFESINY</sequence>
<protein>
    <submittedName>
        <fullName evidence="2">MoxR-like ATPase</fullName>
    </submittedName>
</protein>
<evidence type="ECO:0000259" key="1">
    <source>
        <dbReference type="SMART" id="SM00382"/>
    </source>
</evidence>
<dbReference type="CDD" id="cd00009">
    <property type="entry name" value="AAA"/>
    <property type="match status" value="1"/>
</dbReference>
<dbReference type="InterPro" id="IPR027417">
    <property type="entry name" value="P-loop_NTPase"/>
</dbReference>
<dbReference type="PANTHER" id="PTHR37291">
    <property type="entry name" value="5-METHYLCYTOSINE-SPECIFIC RESTRICTION ENZYME B"/>
    <property type="match status" value="1"/>
</dbReference>
<dbReference type="PANTHER" id="PTHR37291:SF1">
    <property type="entry name" value="TYPE IV METHYL-DIRECTED RESTRICTION ENZYME ECOKMCRB SUBUNIT"/>
    <property type="match status" value="1"/>
</dbReference>
<dbReference type="Pfam" id="PF07728">
    <property type="entry name" value="AAA_5"/>
    <property type="match status" value="1"/>
</dbReference>
<dbReference type="Proteomes" id="UP000192468">
    <property type="component" value="Unassembled WGS sequence"/>
</dbReference>
<dbReference type="OrthoDB" id="1814213at2"/>
<dbReference type="STRING" id="1121291.SAMN02745134_00667"/>
<dbReference type="GO" id="GO:0005524">
    <property type="term" value="F:ATP binding"/>
    <property type="evidence" value="ECO:0007669"/>
    <property type="project" value="InterPro"/>
</dbReference>
<name>A0A1W1X4C3_9CLOT</name>
<organism evidence="2 3">
    <name type="scientific">Clostridium acidisoli DSM 12555</name>
    <dbReference type="NCBI Taxonomy" id="1121291"/>
    <lineage>
        <taxon>Bacteria</taxon>
        <taxon>Bacillati</taxon>
        <taxon>Bacillota</taxon>
        <taxon>Clostridia</taxon>
        <taxon>Eubacteriales</taxon>
        <taxon>Clostridiaceae</taxon>
        <taxon>Clostridium</taxon>
    </lineage>
</organism>
<dbReference type="InterPro" id="IPR011704">
    <property type="entry name" value="ATPase_dyneun-rel_AAA"/>
</dbReference>
<dbReference type="GO" id="GO:0016887">
    <property type="term" value="F:ATP hydrolysis activity"/>
    <property type="evidence" value="ECO:0007669"/>
    <property type="project" value="InterPro"/>
</dbReference>
<accession>A0A1W1X4C3</accession>
<dbReference type="AlphaFoldDB" id="A0A1W1X4C3"/>
<evidence type="ECO:0000313" key="2">
    <source>
        <dbReference type="EMBL" id="SMC18804.1"/>
    </source>
</evidence>
<evidence type="ECO:0000313" key="3">
    <source>
        <dbReference type="Proteomes" id="UP000192468"/>
    </source>
</evidence>
<dbReference type="RefSeq" id="WP_084113842.1">
    <property type="nucleotide sequence ID" value="NZ_FWXH01000002.1"/>
</dbReference>
<keyword evidence="3" id="KW-1185">Reference proteome</keyword>
<gene>
    <name evidence="2" type="ORF">SAMN02745134_00667</name>
</gene>
<dbReference type="SUPFAM" id="SSF52540">
    <property type="entry name" value="P-loop containing nucleoside triphosphate hydrolases"/>
    <property type="match status" value="1"/>
</dbReference>
<reference evidence="2 3" key="1">
    <citation type="submission" date="2017-04" db="EMBL/GenBank/DDBJ databases">
        <authorList>
            <person name="Afonso C.L."/>
            <person name="Miller P.J."/>
            <person name="Scott M.A."/>
            <person name="Spackman E."/>
            <person name="Goraichik I."/>
            <person name="Dimitrov K.M."/>
            <person name="Suarez D.L."/>
            <person name="Swayne D.E."/>
        </authorList>
    </citation>
    <scope>NUCLEOTIDE SEQUENCE [LARGE SCALE GENOMIC DNA]</scope>
    <source>
        <strain evidence="2 3">DSM 12555</strain>
    </source>
</reference>